<accession>A0AAW1ETK0</accession>
<comment type="caution">
    <text evidence="2">The sequence shown here is derived from an EMBL/GenBank/DDBJ whole genome shotgun (WGS) entry which is preliminary data.</text>
</comment>
<protein>
    <submittedName>
        <fullName evidence="2">Uncharacterized protein</fullName>
    </submittedName>
</protein>
<name>A0AAW1ETK0_ZOAVI</name>
<dbReference type="Proteomes" id="UP001488805">
    <property type="component" value="Unassembled WGS sequence"/>
</dbReference>
<dbReference type="AlphaFoldDB" id="A0AAW1ETK0"/>
<evidence type="ECO:0000256" key="1">
    <source>
        <dbReference type="SAM" id="MobiDB-lite"/>
    </source>
</evidence>
<organism evidence="2 3">
    <name type="scientific">Zoarces viviparus</name>
    <name type="common">Viviparous eelpout</name>
    <name type="synonym">Blennius viviparus</name>
    <dbReference type="NCBI Taxonomy" id="48416"/>
    <lineage>
        <taxon>Eukaryota</taxon>
        <taxon>Metazoa</taxon>
        <taxon>Chordata</taxon>
        <taxon>Craniata</taxon>
        <taxon>Vertebrata</taxon>
        <taxon>Euteleostomi</taxon>
        <taxon>Actinopterygii</taxon>
        <taxon>Neopterygii</taxon>
        <taxon>Teleostei</taxon>
        <taxon>Neoteleostei</taxon>
        <taxon>Acanthomorphata</taxon>
        <taxon>Eupercaria</taxon>
        <taxon>Perciformes</taxon>
        <taxon>Cottioidei</taxon>
        <taxon>Zoarcales</taxon>
        <taxon>Zoarcidae</taxon>
        <taxon>Zoarcinae</taxon>
        <taxon>Zoarces</taxon>
    </lineage>
</organism>
<sequence length="87" mass="9198">MQSVCPEHGRGTRRVPPPAPSLRRALAPSPEESLTLSASLYVTAGPVVEHTSGFSPPGGCSSICFRPGDQFRPKSHRLDSCGPTRGN</sequence>
<evidence type="ECO:0000313" key="2">
    <source>
        <dbReference type="EMBL" id="KAK9525914.1"/>
    </source>
</evidence>
<feature type="region of interest" description="Disordered" evidence="1">
    <location>
        <begin position="1"/>
        <end position="30"/>
    </location>
</feature>
<gene>
    <name evidence="2" type="ORF">VZT92_016584</name>
</gene>
<evidence type="ECO:0000313" key="3">
    <source>
        <dbReference type="Proteomes" id="UP001488805"/>
    </source>
</evidence>
<proteinExistence type="predicted"/>
<dbReference type="EMBL" id="JBCEZU010000134">
    <property type="protein sequence ID" value="KAK9525914.1"/>
    <property type="molecule type" value="Genomic_DNA"/>
</dbReference>
<keyword evidence="3" id="KW-1185">Reference proteome</keyword>
<feature type="compositionally biased region" description="Low complexity" evidence="1">
    <location>
        <begin position="21"/>
        <end position="30"/>
    </location>
</feature>
<reference evidence="2 3" key="1">
    <citation type="journal article" date="2024" name="Genome Biol. Evol.">
        <title>Chromosome-level genome assembly of the viviparous eelpout Zoarces viviparus.</title>
        <authorList>
            <person name="Fuhrmann N."/>
            <person name="Brasseur M.V."/>
            <person name="Bakowski C.E."/>
            <person name="Podsiadlowski L."/>
            <person name="Prost S."/>
            <person name="Krehenwinkel H."/>
            <person name="Mayer C."/>
        </authorList>
    </citation>
    <scope>NUCLEOTIDE SEQUENCE [LARGE SCALE GENOMIC DNA]</scope>
    <source>
        <strain evidence="2">NO-MEL_2022_Ind0_liver</strain>
    </source>
</reference>